<reference evidence="2 3" key="1">
    <citation type="journal article" date="2020" name="Nat. Food">
        <title>A phased Vanilla planifolia genome enables genetic improvement of flavour and production.</title>
        <authorList>
            <person name="Hasing T."/>
            <person name="Tang H."/>
            <person name="Brym M."/>
            <person name="Khazi F."/>
            <person name="Huang T."/>
            <person name="Chambers A.H."/>
        </authorList>
    </citation>
    <scope>NUCLEOTIDE SEQUENCE [LARGE SCALE GENOMIC DNA]</scope>
    <source>
        <tissue evidence="2">Leaf</tissue>
    </source>
</reference>
<protein>
    <submittedName>
        <fullName evidence="2">Uncharacterized protein</fullName>
    </submittedName>
</protein>
<feature type="region of interest" description="Disordered" evidence="1">
    <location>
        <begin position="85"/>
        <end position="150"/>
    </location>
</feature>
<comment type="caution">
    <text evidence="2">The sequence shown here is derived from an EMBL/GenBank/DDBJ whole genome shotgun (WGS) entry which is preliminary data.</text>
</comment>
<feature type="region of interest" description="Disordered" evidence="1">
    <location>
        <begin position="1"/>
        <end position="69"/>
    </location>
</feature>
<dbReference type="AlphaFoldDB" id="A0A835VF91"/>
<evidence type="ECO:0000313" key="2">
    <source>
        <dbReference type="EMBL" id="KAG0494845.1"/>
    </source>
</evidence>
<dbReference type="EMBL" id="JADCNM010000002">
    <property type="protein sequence ID" value="KAG0494845.1"/>
    <property type="molecule type" value="Genomic_DNA"/>
</dbReference>
<feature type="compositionally biased region" description="Low complexity" evidence="1">
    <location>
        <begin position="113"/>
        <end position="123"/>
    </location>
</feature>
<proteinExistence type="predicted"/>
<organism evidence="2 3">
    <name type="scientific">Vanilla planifolia</name>
    <name type="common">Vanilla</name>
    <dbReference type="NCBI Taxonomy" id="51239"/>
    <lineage>
        <taxon>Eukaryota</taxon>
        <taxon>Viridiplantae</taxon>
        <taxon>Streptophyta</taxon>
        <taxon>Embryophyta</taxon>
        <taxon>Tracheophyta</taxon>
        <taxon>Spermatophyta</taxon>
        <taxon>Magnoliopsida</taxon>
        <taxon>Liliopsida</taxon>
        <taxon>Asparagales</taxon>
        <taxon>Orchidaceae</taxon>
        <taxon>Vanilloideae</taxon>
        <taxon>Vanilleae</taxon>
        <taxon>Vanilla</taxon>
    </lineage>
</organism>
<accession>A0A835VF91</accession>
<evidence type="ECO:0000313" key="3">
    <source>
        <dbReference type="Proteomes" id="UP000639772"/>
    </source>
</evidence>
<gene>
    <name evidence="2" type="ORF">HPP92_005839</name>
</gene>
<sequence>MPFQKQQLGKNSLSPTSAITPLPPNNRNLPSILGNAHINSISNASSKPQQSSHQSPKQHYPQGQLFFANPYTSQSDAAVAGFLQQHHHRPPQHQPNQSFVPGSAAMLSPGPSPSGVASAPDSSKISSANSRPLTPAGLLQHSAQLASSDVRRRRCRRFPVHPDHAIRSFEAFDGR</sequence>
<feature type="compositionally biased region" description="Low complexity" evidence="1">
    <location>
        <begin position="35"/>
        <end position="62"/>
    </location>
</feature>
<feature type="compositionally biased region" description="Polar residues" evidence="1">
    <location>
        <begin position="1"/>
        <end position="29"/>
    </location>
</feature>
<dbReference type="Proteomes" id="UP000639772">
    <property type="component" value="Unassembled WGS sequence"/>
</dbReference>
<evidence type="ECO:0000256" key="1">
    <source>
        <dbReference type="SAM" id="MobiDB-lite"/>
    </source>
</evidence>
<name>A0A835VF91_VANPL</name>